<proteinExistence type="predicted"/>
<comment type="caution">
    <text evidence="1">The sequence shown here is derived from an EMBL/GenBank/DDBJ whole genome shotgun (WGS) entry which is preliminary data.</text>
</comment>
<dbReference type="RefSeq" id="WP_307276202.1">
    <property type="nucleotide sequence ID" value="NZ_JAUSVX010000008.1"/>
</dbReference>
<dbReference type="EMBL" id="JAUSVX010000008">
    <property type="protein sequence ID" value="MDQ0471311.1"/>
    <property type="molecule type" value="Genomic_DNA"/>
</dbReference>
<gene>
    <name evidence="1" type="ORF">QO011_004334</name>
</gene>
<name>A0ABU0JAL6_9HYPH</name>
<organism evidence="1 2">
    <name type="scientific">Labrys wisconsinensis</name>
    <dbReference type="NCBI Taxonomy" id="425677"/>
    <lineage>
        <taxon>Bacteria</taxon>
        <taxon>Pseudomonadati</taxon>
        <taxon>Pseudomonadota</taxon>
        <taxon>Alphaproteobacteria</taxon>
        <taxon>Hyphomicrobiales</taxon>
        <taxon>Xanthobacteraceae</taxon>
        <taxon>Labrys</taxon>
    </lineage>
</organism>
<accession>A0ABU0JAL6</accession>
<reference evidence="1 2" key="1">
    <citation type="submission" date="2023-07" db="EMBL/GenBank/DDBJ databases">
        <title>Genomic Encyclopedia of Type Strains, Phase IV (KMG-IV): sequencing the most valuable type-strain genomes for metagenomic binning, comparative biology and taxonomic classification.</title>
        <authorList>
            <person name="Goeker M."/>
        </authorList>
    </citation>
    <scope>NUCLEOTIDE SEQUENCE [LARGE SCALE GENOMIC DNA]</scope>
    <source>
        <strain evidence="1 2">DSM 19619</strain>
    </source>
</reference>
<evidence type="ECO:0000313" key="1">
    <source>
        <dbReference type="EMBL" id="MDQ0471311.1"/>
    </source>
</evidence>
<dbReference type="Proteomes" id="UP001242480">
    <property type="component" value="Unassembled WGS sequence"/>
</dbReference>
<evidence type="ECO:0000313" key="2">
    <source>
        <dbReference type="Proteomes" id="UP001242480"/>
    </source>
</evidence>
<sequence length="152" mass="16566">MKLYLVQPNLPAGADRATVDARLRACIEPIADLILSHLSEDPALFAIRHKDEVSEPCIPPEISYGYAEVAGISDPVTLRKLLLACGDPFDERGVLIRSLVTCRAVFYGYDGQAFVCLPSEADPIQSPDAALITVTECSHRLTDSHWMDGLSP</sequence>
<keyword evidence="2" id="KW-1185">Reference proteome</keyword>
<protein>
    <submittedName>
        <fullName evidence="1">Rhodanese-related sulfurtransferase</fullName>
    </submittedName>
</protein>